<dbReference type="GO" id="GO:0030170">
    <property type="term" value="F:pyridoxal phosphate binding"/>
    <property type="evidence" value="ECO:0007669"/>
    <property type="project" value="InterPro"/>
</dbReference>
<dbReference type="GeneID" id="63807385"/>
<accession>A0A1Y1VU30</accession>
<name>A0A1Y1VU30_9FUNG</name>
<dbReference type="STRING" id="61395.A0A1Y1VU30"/>
<dbReference type="Proteomes" id="UP000193922">
    <property type="component" value="Unassembled WGS sequence"/>
</dbReference>
<dbReference type="Pfam" id="PF00155">
    <property type="entry name" value="Aminotran_1_2"/>
    <property type="match status" value="1"/>
</dbReference>
<gene>
    <name evidence="2" type="ORF">DL89DRAFT_297056</name>
</gene>
<dbReference type="InterPro" id="IPR015422">
    <property type="entry name" value="PyrdxlP-dep_Trfase_small"/>
</dbReference>
<reference evidence="2 3" key="1">
    <citation type="submission" date="2016-07" db="EMBL/GenBank/DDBJ databases">
        <title>Pervasive Adenine N6-methylation of Active Genes in Fungi.</title>
        <authorList>
            <consortium name="DOE Joint Genome Institute"/>
            <person name="Mondo S.J."/>
            <person name="Dannebaum R.O."/>
            <person name="Kuo R.C."/>
            <person name="Labutti K."/>
            <person name="Haridas S."/>
            <person name="Kuo A."/>
            <person name="Salamov A."/>
            <person name="Ahrendt S.R."/>
            <person name="Lipzen A."/>
            <person name="Sullivan W."/>
            <person name="Andreopoulos W.B."/>
            <person name="Clum A."/>
            <person name="Lindquist E."/>
            <person name="Daum C."/>
            <person name="Ramamoorthy G.K."/>
            <person name="Gryganskyi A."/>
            <person name="Culley D."/>
            <person name="Magnuson J.K."/>
            <person name="James T.Y."/>
            <person name="O'Malley M.A."/>
            <person name="Stajich J.E."/>
            <person name="Spatafora J.W."/>
            <person name="Visel A."/>
            <person name="Grigoriev I.V."/>
        </authorList>
    </citation>
    <scope>NUCLEOTIDE SEQUENCE [LARGE SCALE GENOMIC DNA]</scope>
    <source>
        <strain evidence="2 3">ATCC 12442</strain>
    </source>
</reference>
<evidence type="ECO:0000313" key="2">
    <source>
        <dbReference type="EMBL" id="ORX64693.1"/>
    </source>
</evidence>
<comment type="caution">
    <text evidence="2">The sequence shown here is derived from an EMBL/GenBank/DDBJ whole genome shotgun (WGS) entry which is preliminary data.</text>
</comment>
<dbReference type="EMBL" id="MCFD01000072">
    <property type="protein sequence ID" value="ORX64693.1"/>
    <property type="molecule type" value="Genomic_DNA"/>
</dbReference>
<dbReference type="Gene3D" id="3.90.1150.10">
    <property type="entry name" value="Aspartate Aminotransferase, domain 1"/>
    <property type="match status" value="1"/>
</dbReference>
<dbReference type="SUPFAM" id="SSF53383">
    <property type="entry name" value="PLP-dependent transferases"/>
    <property type="match status" value="1"/>
</dbReference>
<protein>
    <recommendedName>
        <fullName evidence="1">Aminotransferase class I/classII large domain-containing protein</fullName>
    </recommendedName>
</protein>
<proteinExistence type="predicted"/>
<keyword evidence="3" id="KW-1185">Reference proteome</keyword>
<dbReference type="InterPro" id="IPR004839">
    <property type="entry name" value="Aminotransferase_I/II_large"/>
</dbReference>
<organism evidence="2 3">
    <name type="scientific">Linderina pennispora</name>
    <dbReference type="NCBI Taxonomy" id="61395"/>
    <lineage>
        <taxon>Eukaryota</taxon>
        <taxon>Fungi</taxon>
        <taxon>Fungi incertae sedis</taxon>
        <taxon>Zoopagomycota</taxon>
        <taxon>Kickxellomycotina</taxon>
        <taxon>Kickxellomycetes</taxon>
        <taxon>Kickxellales</taxon>
        <taxon>Kickxellaceae</taxon>
        <taxon>Linderina</taxon>
    </lineage>
</organism>
<feature type="domain" description="Aminotransferase class I/classII large" evidence="1">
    <location>
        <begin position="26"/>
        <end position="141"/>
    </location>
</feature>
<dbReference type="AlphaFoldDB" id="A0A1Y1VU30"/>
<dbReference type="RefSeq" id="XP_040739334.1">
    <property type="nucleotide sequence ID" value="XM_040890737.1"/>
</dbReference>
<sequence length="148" mass="16967">MRSTLRHYTLELVIWRDIVELDFDHIIADFLADHAFVDNLISTSRKNLAENYALTTEFFDKQCGLPIAASTKAHRALGALQATEVAKLWTKETDLTAWEHIVLNERVYFPTGQAFCSTEPGWFRFTFAITKEQLVLALDRIGNSFKLD</sequence>
<evidence type="ECO:0000259" key="1">
    <source>
        <dbReference type="Pfam" id="PF00155"/>
    </source>
</evidence>
<dbReference type="InterPro" id="IPR015424">
    <property type="entry name" value="PyrdxlP-dep_Trfase"/>
</dbReference>
<evidence type="ECO:0000313" key="3">
    <source>
        <dbReference type="Proteomes" id="UP000193922"/>
    </source>
</evidence>
<dbReference type="OrthoDB" id="7042322at2759"/>